<dbReference type="STRING" id="49390.A0A068VPN3"/>
<keyword evidence="2" id="KW-1185">Reference proteome</keyword>
<dbReference type="PhylomeDB" id="A0A068VPN3"/>
<sequence>MAVPSCAIACRPFECRSGPDFSGRLPRPEFPTFGAARFSAKANSVTQGFSAGSLFYSLISRFPLNFGRQRSTKARRNCSNIGIAQIVAASWSDNQQGVPLLPL</sequence>
<gene>
    <name evidence="1" type="ORF">GSCOC_T00000219001</name>
</gene>
<evidence type="ECO:0000313" key="1">
    <source>
        <dbReference type="EMBL" id="CDP21668.1"/>
    </source>
</evidence>
<organism evidence="1 2">
    <name type="scientific">Coffea canephora</name>
    <name type="common">Robusta coffee</name>
    <dbReference type="NCBI Taxonomy" id="49390"/>
    <lineage>
        <taxon>Eukaryota</taxon>
        <taxon>Viridiplantae</taxon>
        <taxon>Streptophyta</taxon>
        <taxon>Embryophyta</taxon>
        <taxon>Tracheophyta</taxon>
        <taxon>Spermatophyta</taxon>
        <taxon>Magnoliopsida</taxon>
        <taxon>eudicotyledons</taxon>
        <taxon>Gunneridae</taxon>
        <taxon>Pentapetalae</taxon>
        <taxon>asterids</taxon>
        <taxon>lamiids</taxon>
        <taxon>Gentianales</taxon>
        <taxon>Rubiaceae</taxon>
        <taxon>Ixoroideae</taxon>
        <taxon>Gardenieae complex</taxon>
        <taxon>Bertiereae - Coffeeae clade</taxon>
        <taxon>Coffeeae</taxon>
        <taxon>Coffea</taxon>
    </lineage>
</organism>
<reference evidence="2" key="1">
    <citation type="journal article" date="2014" name="Science">
        <title>The coffee genome provides insight into the convergent evolution of caffeine biosynthesis.</title>
        <authorList>
            <person name="Denoeud F."/>
            <person name="Carretero-Paulet L."/>
            <person name="Dereeper A."/>
            <person name="Droc G."/>
            <person name="Guyot R."/>
            <person name="Pietrella M."/>
            <person name="Zheng C."/>
            <person name="Alberti A."/>
            <person name="Anthony F."/>
            <person name="Aprea G."/>
            <person name="Aury J.M."/>
            <person name="Bento P."/>
            <person name="Bernard M."/>
            <person name="Bocs S."/>
            <person name="Campa C."/>
            <person name="Cenci A."/>
            <person name="Combes M.C."/>
            <person name="Crouzillat D."/>
            <person name="Da Silva C."/>
            <person name="Daddiego L."/>
            <person name="De Bellis F."/>
            <person name="Dussert S."/>
            <person name="Garsmeur O."/>
            <person name="Gayraud T."/>
            <person name="Guignon V."/>
            <person name="Jahn K."/>
            <person name="Jamilloux V."/>
            <person name="Joet T."/>
            <person name="Labadie K."/>
            <person name="Lan T."/>
            <person name="Leclercq J."/>
            <person name="Lepelley M."/>
            <person name="Leroy T."/>
            <person name="Li L.T."/>
            <person name="Librado P."/>
            <person name="Lopez L."/>
            <person name="Munoz A."/>
            <person name="Noel B."/>
            <person name="Pallavicini A."/>
            <person name="Perrotta G."/>
            <person name="Poncet V."/>
            <person name="Pot D."/>
            <person name="Priyono X."/>
            <person name="Rigoreau M."/>
            <person name="Rouard M."/>
            <person name="Rozas J."/>
            <person name="Tranchant-Dubreuil C."/>
            <person name="VanBuren R."/>
            <person name="Zhang Q."/>
            <person name="Andrade A.C."/>
            <person name="Argout X."/>
            <person name="Bertrand B."/>
            <person name="de Kochko A."/>
            <person name="Graziosi G."/>
            <person name="Henry R.J."/>
            <person name="Jayarama X."/>
            <person name="Ming R."/>
            <person name="Nagai C."/>
            <person name="Rounsley S."/>
            <person name="Sankoff D."/>
            <person name="Giuliano G."/>
            <person name="Albert V.A."/>
            <person name="Wincker P."/>
            <person name="Lashermes P."/>
        </authorList>
    </citation>
    <scope>NUCLEOTIDE SEQUENCE [LARGE SCALE GENOMIC DNA]</scope>
    <source>
        <strain evidence="2">cv. DH200-94</strain>
    </source>
</reference>
<protein>
    <submittedName>
        <fullName evidence="1">DH200=94 genomic scaffold, scaffold_5583</fullName>
    </submittedName>
</protein>
<dbReference type="AlphaFoldDB" id="A0A068VPN3"/>
<proteinExistence type="predicted"/>
<dbReference type="InParanoid" id="A0A068VPN3"/>
<dbReference type="EMBL" id="HG744667">
    <property type="protein sequence ID" value="CDP21668.1"/>
    <property type="molecule type" value="Genomic_DNA"/>
</dbReference>
<name>A0A068VPN3_COFCA</name>
<accession>A0A068VPN3</accession>
<dbReference type="Proteomes" id="UP000295252">
    <property type="component" value="Unassembled WGS sequence"/>
</dbReference>
<dbReference type="Gramene" id="CDP21668">
    <property type="protein sequence ID" value="CDP21668"/>
    <property type="gene ID" value="GSCOC_T00000219001"/>
</dbReference>
<evidence type="ECO:0000313" key="2">
    <source>
        <dbReference type="Proteomes" id="UP000295252"/>
    </source>
</evidence>